<dbReference type="PANTHER" id="PTHR48098">
    <property type="entry name" value="ENTEROCHELIN ESTERASE-RELATED"/>
    <property type="match status" value="1"/>
</dbReference>
<sequence>MIKYILISVCFIVFVSCKETKTVSVKNEFNDIKSSEVLDINISSGKIFRVEKFPSNYITPRNIDVWLPHNYTSNKKYSVLYMHDGQMLFDSLKTWNKQEWMVDEVSSKLMDDNLTNDFIVVAIWNISEIRWQDYFPQKALDYIPEQVKDSIIQKAKSDNFNLNLNADNYLKFITSELMPYVNSNYSVFATKEKTFIAGSSMGGLISMYALCEYPEYFSGAACISTHWPGVVPSQTNVFANAIFKYMKDKLPDSKTHKLYFDFGTETLDQYYPQYEETVNAIFHKKGYNDTNFRNLKFKGENHSEAAWQKRLDIPLTFLLGK</sequence>
<proteinExistence type="predicted"/>
<organism evidence="1 2">
    <name type="scientific">Aquaticitalea lipolytica</name>
    <dbReference type="NCBI Taxonomy" id="1247562"/>
    <lineage>
        <taxon>Bacteria</taxon>
        <taxon>Pseudomonadati</taxon>
        <taxon>Bacteroidota</taxon>
        <taxon>Flavobacteriia</taxon>
        <taxon>Flavobacteriales</taxon>
        <taxon>Flavobacteriaceae</taxon>
        <taxon>Aquaticitalea</taxon>
    </lineage>
</organism>
<name>A0A8J2XG14_9FLAO</name>
<dbReference type="PROSITE" id="PS51257">
    <property type="entry name" value="PROKAR_LIPOPROTEIN"/>
    <property type="match status" value="1"/>
</dbReference>
<comment type="caution">
    <text evidence="1">The sequence shown here is derived from an EMBL/GenBank/DDBJ whole genome shotgun (WGS) entry which is preliminary data.</text>
</comment>
<dbReference type="AlphaFoldDB" id="A0A8J2XG14"/>
<dbReference type="InterPro" id="IPR050583">
    <property type="entry name" value="Mycobacterial_A85_antigen"/>
</dbReference>
<reference evidence="1 2" key="1">
    <citation type="journal article" date="2014" name="Int. J. Syst. Evol. Microbiol.">
        <title>Complete genome sequence of Corynebacterium casei LMG S-19264T (=DSM 44701T), isolated from a smear-ripened cheese.</title>
        <authorList>
            <consortium name="US DOE Joint Genome Institute (JGI-PGF)"/>
            <person name="Walter F."/>
            <person name="Albersmeier A."/>
            <person name="Kalinowski J."/>
            <person name="Ruckert C."/>
        </authorList>
    </citation>
    <scope>NUCLEOTIDE SEQUENCE [LARGE SCALE GENOMIC DNA]</scope>
    <source>
        <strain evidence="1 2">CGMCC 1.15295</strain>
    </source>
</reference>
<dbReference type="PANTHER" id="PTHR48098:SF6">
    <property type="entry name" value="FERRI-BACILLIBACTIN ESTERASE BESA"/>
    <property type="match status" value="1"/>
</dbReference>
<dbReference type="InterPro" id="IPR000801">
    <property type="entry name" value="Esterase-like"/>
</dbReference>
<evidence type="ECO:0000313" key="1">
    <source>
        <dbReference type="EMBL" id="GFZ81555.1"/>
    </source>
</evidence>
<gene>
    <name evidence="1" type="ORF">GCM10011531_09660</name>
</gene>
<protein>
    <submittedName>
        <fullName evidence="1">Esterase</fullName>
    </submittedName>
</protein>
<dbReference type="EMBL" id="BMIC01000001">
    <property type="protein sequence ID" value="GFZ81555.1"/>
    <property type="molecule type" value="Genomic_DNA"/>
</dbReference>
<accession>A0A8J2XG14</accession>
<dbReference type="Gene3D" id="3.40.50.1820">
    <property type="entry name" value="alpha/beta hydrolase"/>
    <property type="match status" value="1"/>
</dbReference>
<dbReference type="Pfam" id="PF00756">
    <property type="entry name" value="Esterase"/>
    <property type="match status" value="1"/>
</dbReference>
<evidence type="ECO:0000313" key="2">
    <source>
        <dbReference type="Proteomes" id="UP000598120"/>
    </source>
</evidence>
<dbReference type="Proteomes" id="UP000598120">
    <property type="component" value="Unassembled WGS sequence"/>
</dbReference>
<dbReference type="RefSeq" id="WP_229660166.1">
    <property type="nucleotide sequence ID" value="NZ_BMIC01000001.1"/>
</dbReference>
<keyword evidence="2" id="KW-1185">Reference proteome</keyword>
<dbReference type="SUPFAM" id="SSF53474">
    <property type="entry name" value="alpha/beta-Hydrolases"/>
    <property type="match status" value="1"/>
</dbReference>
<dbReference type="InterPro" id="IPR029058">
    <property type="entry name" value="AB_hydrolase_fold"/>
</dbReference>